<comment type="caution">
    <text evidence="1">The sequence shown here is derived from an EMBL/GenBank/DDBJ whole genome shotgun (WGS) entry which is preliminary data.</text>
</comment>
<protein>
    <submittedName>
        <fullName evidence="1">Uncharacterized protein</fullName>
    </submittedName>
</protein>
<gene>
    <name evidence="1" type="ORF">Pmani_015661</name>
</gene>
<evidence type="ECO:0000313" key="2">
    <source>
        <dbReference type="Proteomes" id="UP001292094"/>
    </source>
</evidence>
<keyword evidence="2" id="KW-1185">Reference proteome</keyword>
<reference evidence="1" key="1">
    <citation type="submission" date="2023-11" db="EMBL/GenBank/DDBJ databases">
        <title>Genome assemblies of two species of porcelain crab, Petrolisthes cinctipes and Petrolisthes manimaculis (Anomura: Porcellanidae).</title>
        <authorList>
            <person name="Angst P."/>
        </authorList>
    </citation>
    <scope>NUCLEOTIDE SEQUENCE</scope>
    <source>
        <strain evidence="1">PB745_02</strain>
        <tissue evidence="1">Gill</tissue>
    </source>
</reference>
<dbReference type="Proteomes" id="UP001292094">
    <property type="component" value="Unassembled WGS sequence"/>
</dbReference>
<dbReference type="EMBL" id="JAWZYT010001359">
    <property type="protein sequence ID" value="KAK4312952.1"/>
    <property type="molecule type" value="Genomic_DNA"/>
</dbReference>
<dbReference type="AlphaFoldDB" id="A0AAE1PTZ1"/>
<evidence type="ECO:0000313" key="1">
    <source>
        <dbReference type="EMBL" id="KAK4312952.1"/>
    </source>
</evidence>
<proteinExistence type="predicted"/>
<sequence length="103" mass="11812">MEFDLNEFLESPSLATLTVSKIKKADWIDLATKYNVPYKSSYSKDEIKKSVVTKLILGKTLPPEAHRLIHDGEGDSALIALKKLEIEEAERKERKLHDRENMN</sequence>
<organism evidence="1 2">
    <name type="scientific">Petrolisthes manimaculis</name>
    <dbReference type="NCBI Taxonomy" id="1843537"/>
    <lineage>
        <taxon>Eukaryota</taxon>
        <taxon>Metazoa</taxon>
        <taxon>Ecdysozoa</taxon>
        <taxon>Arthropoda</taxon>
        <taxon>Crustacea</taxon>
        <taxon>Multicrustacea</taxon>
        <taxon>Malacostraca</taxon>
        <taxon>Eumalacostraca</taxon>
        <taxon>Eucarida</taxon>
        <taxon>Decapoda</taxon>
        <taxon>Pleocyemata</taxon>
        <taxon>Anomura</taxon>
        <taxon>Galatheoidea</taxon>
        <taxon>Porcellanidae</taxon>
        <taxon>Petrolisthes</taxon>
    </lineage>
</organism>
<name>A0AAE1PTZ1_9EUCA</name>
<accession>A0AAE1PTZ1</accession>